<keyword evidence="5 10" id="KW-0547">Nucleotide-binding</keyword>
<dbReference type="EC" id="2.7.4.26" evidence="2"/>
<dbReference type="GO" id="GO:0005829">
    <property type="term" value="C:cytosol"/>
    <property type="evidence" value="ECO:0007669"/>
    <property type="project" value="TreeGrafter"/>
</dbReference>
<dbReference type="InterPro" id="IPR001057">
    <property type="entry name" value="Glu/AcGlu_kinase"/>
</dbReference>
<dbReference type="NCBIfam" id="NF040647">
    <property type="entry name" value="IPPK_Arch"/>
    <property type="match status" value="1"/>
</dbReference>
<dbReference type="GO" id="GO:0016301">
    <property type="term" value="F:kinase activity"/>
    <property type="evidence" value="ECO:0007669"/>
    <property type="project" value="UniProtKB-KW"/>
</dbReference>
<dbReference type="GO" id="GO:0005524">
    <property type="term" value="F:ATP binding"/>
    <property type="evidence" value="ECO:0007669"/>
    <property type="project" value="UniProtKB-KW"/>
</dbReference>
<dbReference type="PANTHER" id="PTHR43654">
    <property type="entry name" value="GLUTAMATE 5-KINASE"/>
    <property type="match status" value="1"/>
</dbReference>
<evidence type="ECO:0000256" key="10">
    <source>
        <dbReference type="PIRSR" id="PIRSR016496-1"/>
    </source>
</evidence>
<comment type="caution">
    <text evidence="13">The sequence shown here is derived from an EMBL/GenBank/DDBJ whole genome shotgun (WGS) entry which is preliminary data.</text>
</comment>
<evidence type="ECO:0000313" key="13">
    <source>
        <dbReference type="EMBL" id="HIQ29299.1"/>
    </source>
</evidence>
<dbReference type="InterPro" id="IPR024192">
    <property type="entry name" value="Fosfomycin_R_FomA-type"/>
</dbReference>
<evidence type="ECO:0000256" key="1">
    <source>
        <dbReference type="ARBA" id="ARBA00010540"/>
    </source>
</evidence>
<comment type="similarity">
    <text evidence="1">Belongs to the isopentenyl phosphate kinase family.</text>
</comment>
<reference evidence="13" key="1">
    <citation type="journal article" date="2020" name="ISME J.">
        <title>Gammaproteobacteria mediating utilization of methyl-, sulfur- and petroleum organic compounds in deep ocean hydrothermal plumes.</title>
        <authorList>
            <person name="Zhou Z."/>
            <person name="Liu Y."/>
            <person name="Pan J."/>
            <person name="Cron B.R."/>
            <person name="Toner B.M."/>
            <person name="Anantharaman K."/>
            <person name="Breier J.A."/>
            <person name="Dick G.J."/>
            <person name="Li M."/>
        </authorList>
    </citation>
    <scope>NUCLEOTIDE SEQUENCE</scope>
    <source>
        <strain evidence="13">SZUA-1515</strain>
    </source>
</reference>
<evidence type="ECO:0000256" key="9">
    <source>
        <dbReference type="ARBA" id="ARBA00049063"/>
    </source>
</evidence>
<dbReference type="InterPro" id="IPR001048">
    <property type="entry name" value="Asp/Glu/Uridylate_kinase"/>
</dbReference>
<keyword evidence="7 10" id="KW-0067">ATP-binding</keyword>
<comment type="catalytic activity">
    <reaction evidence="9">
        <text>isopentenyl phosphate + ATP = isopentenyl diphosphate + ADP</text>
        <dbReference type="Rhea" id="RHEA:33963"/>
        <dbReference type="ChEBI" id="CHEBI:30616"/>
        <dbReference type="ChEBI" id="CHEBI:65078"/>
        <dbReference type="ChEBI" id="CHEBI:128769"/>
        <dbReference type="ChEBI" id="CHEBI:456216"/>
        <dbReference type="EC" id="2.7.4.26"/>
    </reaction>
</comment>
<dbReference type="PANTHER" id="PTHR43654:SF1">
    <property type="entry name" value="ISOPENTENYL PHOSPHATE KINASE"/>
    <property type="match status" value="1"/>
</dbReference>
<evidence type="ECO:0000256" key="5">
    <source>
        <dbReference type="ARBA" id="ARBA00022741"/>
    </source>
</evidence>
<evidence type="ECO:0000259" key="12">
    <source>
        <dbReference type="Pfam" id="PF00696"/>
    </source>
</evidence>
<keyword evidence="4" id="KW-0808">Transferase</keyword>
<feature type="binding site" evidence="10">
    <location>
        <position position="50"/>
    </location>
    <ligand>
        <name>substrate</name>
    </ligand>
</feature>
<organism evidence="13 14">
    <name type="scientific">Caldiarchaeum subterraneum</name>
    <dbReference type="NCBI Taxonomy" id="311458"/>
    <lineage>
        <taxon>Archaea</taxon>
        <taxon>Nitrososphaerota</taxon>
        <taxon>Candidatus Caldarchaeales</taxon>
        <taxon>Candidatus Caldarchaeaceae</taxon>
        <taxon>Candidatus Caldarchaeum</taxon>
    </lineage>
</organism>
<dbReference type="Gene3D" id="3.40.1160.10">
    <property type="entry name" value="Acetylglutamate kinase-like"/>
    <property type="match status" value="1"/>
</dbReference>
<evidence type="ECO:0000256" key="3">
    <source>
        <dbReference type="ARBA" id="ARBA00017267"/>
    </source>
</evidence>
<name>A0A833EBJ1_CALS0</name>
<feature type="binding site" evidence="10">
    <location>
        <begin position="8"/>
        <end position="12"/>
    </location>
    <ligand>
        <name>ATP</name>
        <dbReference type="ChEBI" id="CHEBI:30616"/>
    </ligand>
</feature>
<dbReference type="Pfam" id="PF00696">
    <property type="entry name" value="AA_kinase"/>
    <property type="match status" value="1"/>
</dbReference>
<evidence type="ECO:0000256" key="4">
    <source>
        <dbReference type="ARBA" id="ARBA00022679"/>
    </source>
</evidence>
<dbReference type="EMBL" id="DQVM01000034">
    <property type="protein sequence ID" value="HIQ29299.1"/>
    <property type="molecule type" value="Genomic_DNA"/>
</dbReference>
<feature type="binding site" evidence="10">
    <location>
        <position position="49"/>
    </location>
    <ligand>
        <name>substrate</name>
    </ligand>
</feature>
<evidence type="ECO:0000313" key="14">
    <source>
        <dbReference type="Proteomes" id="UP000608579"/>
    </source>
</evidence>
<proteinExistence type="inferred from homology"/>
<dbReference type="SUPFAM" id="SSF53633">
    <property type="entry name" value="Carbamate kinase-like"/>
    <property type="match status" value="1"/>
</dbReference>
<evidence type="ECO:0000256" key="11">
    <source>
        <dbReference type="PIRSR" id="PIRSR016496-2"/>
    </source>
</evidence>
<keyword evidence="8" id="KW-0414">Isoprene biosynthesis</keyword>
<evidence type="ECO:0000256" key="6">
    <source>
        <dbReference type="ARBA" id="ARBA00022777"/>
    </source>
</evidence>
<dbReference type="InterPro" id="IPR036393">
    <property type="entry name" value="AceGlu_kinase-like_sf"/>
</dbReference>
<feature type="binding site" evidence="10">
    <location>
        <position position="217"/>
    </location>
    <ligand>
        <name>ATP</name>
        <dbReference type="ChEBI" id="CHEBI:30616"/>
    </ligand>
</feature>
<dbReference type="CDD" id="cd04241">
    <property type="entry name" value="AAK_FomA-like"/>
    <property type="match status" value="1"/>
</dbReference>
<evidence type="ECO:0000256" key="7">
    <source>
        <dbReference type="ARBA" id="ARBA00022840"/>
    </source>
</evidence>
<dbReference type="PIRSF" id="PIRSF016496">
    <property type="entry name" value="Kin_FomA"/>
    <property type="match status" value="1"/>
</dbReference>
<feature type="binding site" evidence="10">
    <location>
        <position position="174"/>
    </location>
    <ligand>
        <name>ATP</name>
        <dbReference type="ChEBI" id="CHEBI:30616"/>
    </ligand>
</feature>
<dbReference type="GO" id="GO:0102043">
    <property type="term" value="F:isopentenyl phosphate kinase activity"/>
    <property type="evidence" value="ECO:0007669"/>
    <property type="project" value="UniProtKB-EC"/>
</dbReference>
<protein>
    <recommendedName>
        <fullName evidence="3">Isopentenyl phosphate kinase</fullName>
        <ecNumber evidence="2">2.7.4.26</ecNumber>
    </recommendedName>
</protein>
<feature type="binding site" evidence="10">
    <location>
        <position position="54"/>
    </location>
    <ligand>
        <name>substrate</name>
    </ligand>
</feature>
<feature type="binding site" evidence="10">
    <location>
        <position position="213"/>
    </location>
    <ligand>
        <name>ATP</name>
        <dbReference type="ChEBI" id="CHEBI:30616"/>
    </ligand>
</feature>
<gene>
    <name evidence="13" type="ORF">EYH45_01905</name>
</gene>
<feature type="site" description="Transition state stabilizer" evidence="11">
    <location>
        <position position="17"/>
    </location>
</feature>
<dbReference type="Proteomes" id="UP000608579">
    <property type="component" value="Unassembled WGS sequence"/>
</dbReference>
<dbReference type="GO" id="GO:0016114">
    <property type="term" value="P:terpenoid biosynthetic process"/>
    <property type="evidence" value="ECO:0007669"/>
    <property type="project" value="TreeGrafter"/>
</dbReference>
<dbReference type="AlphaFoldDB" id="A0A833EBJ1"/>
<feature type="binding site" evidence="10">
    <location>
        <position position="153"/>
    </location>
    <ligand>
        <name>substrate</name>
    </ligand>
</feature>
<dbReference type="PRINTS" id="PR00474">
    <property type="entry name" value="GLU5KINASE"/>
</dbReference>
<sequence>MSGLVVLKIGGSVITDKSKPFTYREETVKRIGTEVFRCWPTSLIIIHGGGSFGHPIAKQYEISKGYKELRQLEGFVKTMQAMRELNSLVVKSLVDAGIGAVGMPASLLFVTRNGVIETALLDTLFAALDLGVIPVTCGDVVFDREKKFTVLSGDNIAVYLARRLRAKRLVFAIDVDGVYEISRETGDKKLLEELDRRKHSTLLYQEADDVTGGLFNKVDEAFNAVNDGIEVLIVNGLVEGRVEAAVKGKPVKGTKLVK</sequence>
<accession>A0A833EBJ1</accession>
<feature type="domain" description="Aspartate/glutamate/uridylate kinase" evidence="12">
    <location>
        <begin position="4"/>
        <end position="235"/>
    </location>
</feature>
<evidence type="ECO:0000256" key="8">
    <source>
        <dbReference type="ARBA" id="ARBA00023229"/>
    </source>
</evidence>
<evidence type="ECO:0000256" key="2">
    <source>
        <dbReference type="ARBA" id="ARBA00012908"/>
    </source>
</evidence>
<keyword evidence="6 13" id="KW-0418">Kinase</keyword>